<reference evidence="2" key="1">
    <citation type="journal article" date="2019" name="Int. J. Syst. Evol. Microbiol.">
        <title>The Global Catalogue of Microorganisms (GCM) 10K type strain sequencing project: providing services to taxonomists for standard genome sequencing and annotation.</title>
        <authorList>
            <consortium name="The Broad Institute Genomics Platform"/>
            <consortium name="The Broad Institute Genome Sequencing Center for Infectious Disease"/>
            <person name="Wu L."/>
            <person name="Ma J."/>
        </authorList>
    </citation>
    <scope>NUCLEOTIDE SEQUENCE [LARGE SCALE GENOMIC DNA]</scope>
    <source>
        <strain evidence="2">KCTC 23984</strain>
    </source>
</reference>
<dbReference type="RefSeq" id="WP_377485527.1">
    <property type="nucleotide sequence ID" value="NZ_JBHUOX010000009.1"/>
</dbReference>
<accession>A0ABW6BVV7</accession>
<protein>
    <submittedName>
        <fullName evidence="1">Uncharacterized protein</fullName>
    </submittedName>
</protein>
<sequence>MALITEVVQGTNFPASIGLTPDQKSKGVALTQGNQIQGSPKFYATLTDLQACPTGWLMPGNEGTVYNDAIAANNGLYTVSADLLTWTKYDGGGKVDSVNSVGPTAGTKNVALTTDHIPEGASLFFTNARAIGAVLTGYAKATLASAIAATDSILAAFGKLEFKMDLKADKTYVDGSLSTKADLVSGKVPTTQLPDSILGQLEYKGTYDAATNAPALPDATTVKGHYYVVSVAGTSIVNNKAYDVGDWAVSDGVVWDKVDNTDQVTLVFGRKGAITAQAGDYNSDQITEAANNKYFTNARAIAAVLTGYAKATISSALAATDSIAAAFGKLEFRIDEFVTALSNKQDKLTFDSAPTANSSNPVSSGGLFTAARAMAHEELAVIGVVGTDTELAVDWDCKNRKDDNKKLTITNTATATNLNVNFLNMDDGSTALMVFFKNGGGDITIKPSVNLPLGSRFLVPDGATKITITGTNTLIISVHRKANDYFFNLSGGFTAAA</sequence>
<dbReference type="Proteomes" id="UP001597641">
    <property type="component" value="Unassembled WGS sequence"/>
</dbReference>
<dbReference type="EMBL" id="JBHUOX010000009">
    <property type="protein sequence ID" value="MFD3001435.1"/>
    <property type="molecule type" value="Genomic_DNA"/>
</dbReference>
<evidence type="ECO:0000313" key="1">
    <source>
        <dbReference type="EMBL" id="MFD3001435.1"/>
    </source>
</evidence>
<organism evidence="1 2">
    <name type="scientific">Pontibacter toksunensis</name>
    <dbReference type="NCBI Taxonomy" id="1332631"/>
    <lineage>
        <taxon>Bacteria</taxon>
        <taxon>Pseudomonadati</taxon>
        <taxon>Bacteroidota</taxon>
        <taxon>Cytophagia</taxon>
        <taxon>Cytophagales</taxon>
        <taxon>Hymenobacteraceae</taxon>
        <taxon>Pontibacter</taxon>
    </lineage>
</organism>
<gene>
    <name evidence="1" type="ORF">ACFS7Z_13770</name>
</gene>
<comment type="caution">
    <text evidence="1">The sequence shown here is derived from an EMBL/GenBank/DDBJ whole genome shotgun (WGS) entry which is preliminary data.</text>
</comment>
<evidence type="ECO:0000313" key="2">
    <source>
        <dbReference type="Proteomes" id="UP001597641"/>
    </source>
</evidence>
<proteinExistence type="predicted"/>
<name>A0ABW6BVV7_9BACT</name>
<keyword evidence="2" id="KW-1185">Reference proteome</keyword>